<evidence type="ECO:0000256" key="3">
    <source>
        <dbReference type="ARBA" id="ARBA00022989"/>
    </source>
</evidence>
<dbReference type="GO" id="GO:0016020">
    <property type="term" value="C:membrane"/>
    <property type="evidence" value="ECO:0007669"/>
    <property type="project" value="UniProtKB-SubCell"/>
</dbReference>
<evidence type="ECO:0000256" key="2">
    <source>
        <dbReference type="ARBA" id="ARBA00022692"/>
    </source>
</evidence>
<dbReference type="OMA" id="CCKANES"/>
<dbReference type="EMBL" id="VCGU01000003">
    <property type="protein sequence ID" value="TRY77817.1"/>
    <property type="molecule type" value="Genomic_DNA"/>
</dbReference>
<comment type="subcellular location">
    <subcellularLocation>
        <location evidence="1">Membrane</location>
        <topology evidence="1">Multi-pass membrane protein</topology>
    </subcellularLocation>
</comment>
<accession>A0A553PJE4</accession>
<evidence type="ECO:0000256" key="1">
    <source>
        <dbReference type="ARBA" id="ARBA00004141"/>
    </source>
</evidence>
<evidence type="ECO:0000256" key="4">
    <source>
        <dbReference type="ARBA" id="ARBA00023136"/>
    </source>
</evidence>
<feature type="non-terminal residue" evidence="5">
    <location>
        <position position="126"/>
    </location>
</feature>
<dbReference type="InterPro" id="IPR018499">
    <property type="entry name" value="Tetraspanin/Peripherin"/>
</dbReference>
<dbReference type="Proteomes" id="UP000318571">
    <property type="component" value="Chromosome 11"/>
</dbReference>
<name>A0A553PJE4_TIGCA</name>
<keyword evidence="6" id="KW-1185">Reference proteome</keyword>
<sequence length="126" mass="14053">MEGSMSDELIKNYRDDLDFQNLIDLVQSEFEDWSKNEYFNCTKDPNDNPSVERCGVPYSCCLSGTNSVNDGLVNIMCGFGVQEMLKTDVISKIYTQGCLQRIQAMAEQNLHLVAGVAVGIALVQLF</sequence>
<dbReference type="Pfam" id="PF00335">
    <property type="entry name" value="Tetraspanin"/>
    <property type="match status" value="1"/>
</dbReference>
<proteinExistence type="predicted"/>
<organism evidence="5 6">
    <name type="scientific">Tigriopus californicus</name>
    <name type="common">Marine copepod</name>
    <dbReference type="NCBI Taxonomy" id="6832"/>
    <lineage>
        <taxon>Eukaryota</taxon>
        <taxon>Metazoa</taxon>
        <taxon>Ecdysozoa</taxon>
        <taxon>Arthropoda</taxon>
        <taxon>Crustacea</taxon>
        <taxon>Multicrustacea</taxon>
        <taxon>Hexanauplia</taxon>
        <taxon>Copepoda</taxon>
        <taxon>Harpacticoida</taxon>
        <taxon>Harpacticidae</taxon>
        <taxon>Tigriopus</taxon>
    </lineage>
</organism>
<evidence type="ECO:0000313" key="6">
    <source>
        <dbReference type="Proteomes" id="UP000318571"/>
    </source>
</evidence>
<keyword evidence="4" id="KW-0472">Membrane</keyword>
<evidence type="ECO:0008006" key="7">
    <source>
        <dbReference type="Google" id="ProtNLM"/>
    </source>
</evidence>
<dbReference type="STRING" id="6832.A0A553PJE4"/>
<evidence type="ECO:0000313" key="5">
    <source>
        <dbReference type="EMBL" id="TRY77817.1"/>
    </source>
</evidence>
<keyword evidence="2" id="KW-0812">Transmembrane</keyword>
<reference evidence="5 6" key="1">
    <citation type="journal article" date="2018" name="Nat. Ecol. Evol.">
        <title>Genomic signatures of mitonuclear coevolution across populations of Tigriopus californicus.</title>
        <authorList>
            <person name="Barreto F.S."/>
            <person name="Watson E.T."/>
            <person name="Lima T.G."/>
            <person name="Willett C.S."/>
            <person name="Edmands S."/>
            <person name="Li W."/>
            <person name="Burton R.S."/>
        </authorList>
    </citation>
    <scope>NUCLEOTIDE SEQUENCE [LARGE SCALE GENOMIC DNA]</scope>
    <source>
        <strain evidence="5 6">San Diego</strain>
    </source>
</reference>
<keyword evidence="3" id="KW-1133">Transmembrane helix</keyword>
<gene>
    <name evidence="5" type="ORF">TCAL_15388</name>
</gene>
<protein>
    <recommendedName>
        <fullName evidence="7">Tetraspanin</fullName>
    </recommendedName>
</protein>
<comment type="caution">
    <text evidence="5">The sequence shown here is derived from an EMBL/GenBank/DDBJ whole genome shotgun (WGS) entry which is preliminary data.</text>
</comment>
<dbReference type="AlphaFoldDB" id="A0A553PJE4"/>